<accession>A0A972FDR8</accession>
<dbReference type="PIRSF" id="PIRSF015283">
    <property type="entry name" value="Regulatory_RpfE"/>
    <property type="match status" value="1"/>
</dbReference>
<dbReference type="InterPro" id="IPR016631">
    <property type="entry name" value="Regulatory_RpfE"/>
</dbReference>
<dbReference type="GO" id="GO:0004619">
    <property type="term" value="F:phosphoglycerate mutase activity"/>
    <property type="evidence" value="ECO:0007669"/>
    <property type="project" value="InterPro"/>
</dbReference>
<evidence type="ECO:0000313" key="1">
    <source>
        <dbReference type="EMBL" id="NMG03603.1"/>
    </source>
</evidence>
<proteinExistence type="predicted"/>
<organism evidence="1 2">
    <name type="scientific">Azoarcus taiwanensis</name>
    <dbReference type="NCBI Taxonomy" id="666964"/>
    <lineage>
        <taxon>Bacteria</taxon>
        <taxon>Pseudomonadati</taxon>
        <taxon>Pseudomonadota</taxon>
        <taxon>Betaproteobacteria</taxon>
        <taxon>Rhodocyclales</taxon>
        <taxon>Zoogloeaceae</taxon>
        <taxon>Azoarcus</taxon>
    </lineage>
</organism>
<comment type="caution">
    <text evidence="1">The sequence shown here is derived from an EMBL/GenBank/DDBJ whole genome shotgun (WGS) entry which is preliminary data.</text>
</comment>
<protein>
    <recommendedName>
        <fullName evidence="3">Phosphoglycerate mutase</fullName>
    </recommendedName>
</protein>
<dbReference type="Proteomes" id="UP000599523">
    <property type="component" value="Unassembled WGS sequence"/>
</dbReference>
<gene>
    <name evidence="1" type="ORF">GPA21_11550</name>
</gene>
<dbReference type="RefSeq" id="WP_168988317.1">
    <property type="nucleotide sequence ID" value="NZ_CAWPHM010000291.1"/>
</dbReference>
<evidence type="ECO:0008006" key="3">
    <source>
        <dbReference type="Google" id="ProtNLM"/>
    </source>
</evidence>
<dbReference type="InterPro" id="IPR004456">
    <property type="entry name" value="Pglycerate_mutase_ApgM"/>
</dbReference>
<dbReference type="EMBL" id="WTVM01000064">
    <property type="protein sequence ID" value="NMG03603.1"/>
    <property type="molecule type" value="Genomic_DNA"/>
</dbReference>
<reference evidence="1" key="1">
    <citation type="submission" date="2019-12" db="EMBL/GenBank/DDBJ databases">
        <title>Comparative genomics gives insights into the taxonomy of the Azoarcus-Aromatoleum group and reveals separate origins of nif in the plant-associated Azoarcus and non-plant-associated Aromatoleum sub-groups.</title>
        <authorList>
            <person name="Lafos M."/>
            <person name="Maluk M."/>
            <person name="Batista M."/>
            <person name="Junghare M."/>
            <person name="Carmona M."/>
            <person name="Faoro H."/>
            <person name="Cruz L.M."/>
            <person name="Battistoni F."/>
            <person name="De Souza E."/>
            <person name="Pedrosa F."/>
            <person name="Chen W.-M."/>
            <person name="Poole P.S."/>
            <person name="Dixon R.A."/>
            <person name="James E.K."/>
        </authorList>
    </citation>
    <scope>NUCLEOTIDE SEQUENCE</scope>
    <source>
        <strain evidence="1">NSC3</strain>
    </source>
</reference>
<dbReference type="AlphaFoldDB" id="A0A972FDR8"/>
<keyword evidence="2" id="KW-1185">Reference proteome</keyword>
<evidence type="ECO:0000313" key="2">
    <source>
        <dbReference type="Proteomes" id="UP000599523"/>
    </source>
</evidence>
<dbReference type="Pfam" id="PF10143">
    <property type="entry name" value="PhosphMutase"/>
    <property type="match status" value="1"/>
</dbReference>
<sequence>MSIHLKLLIPGLVWPSAAVRELTDGLALPAMETLLGLGRCIAGPPQTFESALARAFELDETSLPVAALRRLGERDQDDAEGEWICADPVHLHFAREHMLLADAGDLELDSTEASALIEAINDHFIGAEAEFVRFEARSTRRWYLHLKSRPLASFTPLHEAVGRPVENFLPQGDDGQRWCRFINECQILLHNHPVNQTRQAQGRPTINSIWFWGPGSQPKRTTAPAPVIRAEDPLTRGLARAAGVRPEKLGGRLPAQDAFVVCTSLLRPSLYLDIDTWRTELEKLEAGWFKPALTALRKRKLSSLRINAPGDRATLELHIRPLDLLKIWRKPRSLESCHSA</sequence>
<name>A0A972FDR8_9RHOO</name>